<dbReference type="PROSITE" id="PS51228">
    <property type="entry name" value="ACB_2"/>
    <property type="match status" value="1"/>
</dbReference>
<reference evidence="4 5" key="1">
    <citation type="submission" date="2019-03" db="EMBL/GenBank/DDBJ databases">
        <title>First draft genome of Liparis tanakae, snailfish: a comprehensive survey of snailfish specific genes.</title>
        <authorList>
            <person name="Kim W."/>
            <person name="Song I."/>
            <person name="Jeong J.-H."/>
            <person name="Kim D."/>
            <person name="Kim S."/>
            <person name="Ryu S."/>
            <person name="Song J.Y."/>
            <person name="Lee S.K."/>
        </authorList>
    </citation>
    <scope>NUCLEOTIDE SEQUENCE [LARGE SCALE GENOMIC DNA]</scope>
    <source>
        <tissue evidence="4">Muscle</tissue>
    </source>
</reference>
<name>A0A4Z2GRP8_9TELE</name>
<comment type="similarity">
    <text evidence="1">Belongs to the ACBP family.</text>
</comment>
<comment type="caution">
    <text evidence="4">The sequence shown here is derived from an EMBL/GenBank/DDBJ whole genome shotgun (WGS) entry which is preliminary data.</text>
</comment>
<dbReference type="PANTHER" id="PTHR23310">
    <property type="entry name" value="ACYL-COA-BINDING PROTEIN, ACBP"/>
    <property type="match status" value="1"/>
</dbReference>
<protein>
    <submittedName>
        <fullName evidence="4">Acyl-CoA-binding protein</fullName>
    </submittedName>
</protein>
<feature type="domain" description="ACB" evidence="3">
    <location>
        <begin position="1"/>
        <end position="113"/>
    </location>
</feature>
<evidence type="ECO:0000313" key="5">
    <source>
        <dbReference type="Proteomes" id="UP000314294"/>
    </source>
</evidence>
<keyword evidence="5" id="KW-1185">Reference proteome</keyword>
<dbReference type="GO" id="GO:0006631">
    <property type="term" value="P:fatty acid metabolic process"/>
    <property type="evidence" value="ECO:0007669"/>
    <property type="project" value="TreeGrafter"/>
</dbReference>
<dbReference type="SUPFAM" id="SSF47027">
    <property type="entry name" value="Acyl-CoA binding protein"/>
    <property type="match status" value="2"/>
</dbReference>
<organism evidence="4 5">
    <name type="scientific">Liparis tanakae</name>
    <name type="common">Tanaka's snailfish</name>
    <dbReference type="NCBI Taxonomy" id="230148"/>
    <lineage>
        <taxon>Eukaryota</taxon>
        <taxon>Metazoa</taxon>
        <taxon>Chordata</taxon>
        <taxon>Craniata</taxon>
        <taxon>Vertebrata</taxon>
        <taxon>Euteleostomi</taxon>
        <taxon>Actinopterygii</taxon>
        <taxon>Neopterygii</taxon>
        <taxon>Teleostei</taxon>
        <taxon>Neoteleostei</taxon>
        <taxon>Acanthomorphata</taxon>
        <taxon>Eupercaria</taxon>
        <taxon>Perciformes</taxon>
        <taxon>Cottioidei</taxon>
        <taxon>Cottales</taxon>
        <taxon>Liparidae</taxon>
        <taxon>Liparis</taxon>
    </lineage>
</organism>
<dbReference type="GO" id="GO:0000062">
    <property type="term" value="F:fatty-acyl-CoA binding"/>
    <property type="evidence" value="ECO:0007669"/>
    <property type="project" value="InterPro"/>
</dbReference>
<dbReference type="PRINTS" id="PR00689">
    <property type="entry name" value="ACOABINDINGP"/>
</dbReference>
<evidence type="ECO:0000313" key="4">
    <source>
        <dbReference type="EMBL" id="TNN56069.1"/>
    </source>
</evidence>
<evidence type="ECO:0000259" key="3">
    <source>
        <dbReference type="PROSITE" id="PS51228"/>
    </source>
</evidence>
<dbReference type="Gene3D" id="1.20.80.10">
    <property type="match status" value="1"/>
</dbReference>
<sequence>MNESFEQAVEDVKVLKQRPSYGVLSDVYGLYKQATVGDVNIGESPSAAGSTWTGIRSPRAAGLLQAGWERPGFFDIAGRGKWDAWKGKKGLSKEEAMVAYIDLVEDLKERFGFPDIM</sequence>
<evidence type="ECO:0000256" key="2">
    <source>
        <dbReference type="ARBA" id="ARBA00023121"/>
    </source>
</evidence>
<dbReference type="Proteomes" id="UP000314294">
    <property type="component" value="Unassembled WGS sequence"/>
</dbReference>
<dbReference type="Pfam" id="PF00887">
    <property type="entry name" value="ACBP"/>
    <property type="match status" value="2"/>
</dbReference>
<dbReference type="InterPro" id="IPR014352">
    <property type="entry name" value="FERM/acyl-CoA-bd_prot_sf"/>
</dbReference>
<dbReference type="PANTHER" id="PTHR23310:SF62">
    <property type="entry name" value="ACYL-COA BINDING PROTEIN 1, ISOFORM A"/>
    <property type="match status" value="1"/>
</dbReference>
<proteinExistence type="inferred from homology"/>
<dbReference type="EMBL" id="SRLO01000437">
    <property type="protein sequence ID" value="TNN56069.1"/>
    <property type="molecule type" value="Genomic_DNA"/>
</dbReference>
<dbReference type="OrthoDB" id="346910at2759"/>
<dbReference type="InterPro" id="IPR000582">
    <property type="entry name" value="Acyl-CoA-binding_protein"/>
</dbReference>
<gene>
    <name evidence="4" type="primary">DBI</name>
    <name evidence="4" type="ORF">EYF80_033700</name>
</gene>
<dbReference type="InterPro" id="IPR035984">
    <property type="entry name" value="Acyl-CoA-binding_sf"/>
</dbReference>
<keyword evidence="2" id="KW-0446">Lipid-binding</keyword>
<accession>A0A4Z2GRP8</accession>
<dbReference type="AlphaFoldDB" id="A0A4Z2GRP8"/>
<evidence type="ECO:0000256" key="1">
    <source>
        <dbReference type="ARBA" id="ARBA00005567"/>
    </source>
</evidence>